<dbReference type="PIR" id="S34264">
    <property type="entry name" value="S34264"/>
</dbReference>
<reference evidence="1" key="1">
    <citation type="journal article" date="1994" name="Plant Mol. Biol. Rep.">
        <title>A minichromosome-like structure in wheat embryos.</title>
        <authorList>
            <person name="Bucholc M."/>
            <person name="Buchowicz J."/>
        </authorList>
    </citation>
    <scope>NUCLEOTIDE SEQUENCE</scope>
</reference>
<dbReference type="AlphaFoldDB" id="Q41588"/>
<dbReference type="EMBL" id="X73235">
    <property type="protein sequence ID" value="CAA51707.1"/>
    <property type="molecule type" value="Genomic_DNA"/>
</dbReference>
<proteinExistence type="predicted"/>
<name>Q41588_WHEAT</name>
<sequence>MMVYRCSFDFCDGQICYIRSTRHDLLHGCRHVLLILVMV</sequence>
<accession>Q41588</accession>
<protein>
    <submittedName>
        <fullName evidence="1">T.aestivum DNA sequence of ultraminichromosome (pTA637)</fullName>
    </submittedName>
</protein>
<organism evidence="1">
    <name type="scientific">Triticum aestivum</name>
    <name type="common">Wheat</name>
    <dbReference type="NCBI Taxonomy" id="4565"/>
    <lineage>
        <taxon>Eukaryota</taxon>
        <taxon>Viridiplantae</taxon>
        <taxon>Streptophyta</taxon>
        <taxon>Embryophyta</taxon>
        <taxon>Tracheophyta</taxon>
        <taxon>Spermatophyta</taxon>
        <taxon>Magnoliopsida</taxon>
        <taxon>Liliopsida</taxon>
        <taxon>Poales</taxon>
        <taxon>Poaceae</taxon>
        <taxon>BOP clade</taxon>
        <taxon>Pooideae</taxon>
        <taxon>Triticodae</taxon>
        <taxon>Triticeae</taxon>
        <taxon>Triticinae</taxon>
        <taxon>Triticum</taxon>
    </lineage>
</organism>
<evidence type="ECO:0000313" key="1">
    <source>
        <dbReference type="EMBL" id="CAA51707.1"/>
    </source>
</evidence>